<gene>
    <name evidence="1" type="ORF">KSU1_B0050</name>
</gene>
<name>I3IGR2_9BACT</name>
<reference evidence="1 2" key="1">
    <citation type="journal article" date="2012" name="FEBS Lett.">
        <title>Anammox organism KSU-1 expresses a NirK-type copper-containing nitrite reductase instead of a NirS-type with cytochrome cd1.</title>
        <authorList>
            <person name="Hira D."/>
            <person name="Toh H."/>
            <person name="Migita C.T."/>
            <person name="Okubo H."/>
            <person name="Nishiyama T."/>
            <person name="Hattori M."/>
            <person name="Furukawa K."/>
            <person name="Fujii T."/>
        </authorList>
    </citation>
    <scope>NUCLEOTIDE SEQUENCE [LARGE SCALE GENOMIC DNA]</scope>
</reference>
<accession>I3IGR2</accession>
<dbReference type="AlphaFoldDB" id="I3IGR2"/>
<evidence type="ECO:0000313" key="1">
    <source>
        <dbReference type="EMBL" id="GAB60907.1"/>
    </source>
</evidence>
<proteinExistence type="predicted"/>
<comment type="caution">
    <text evidence="1">The sequence shown here is derived from an EMBL/GenBank/DDBJ whole genome shotgun (WGS) entry which is preliminary data.</text>
</comment>
<organism evidence="1 2">
    <name type="scientific">Candidatus Jettenia caeni</name>
    <dbReference type="NCBI Taxonomy" id="247490"/>
    <lineage>
        <taxon>Bacteria</taxon>
        <taxon>Pseudomonadati</taxon>
        <taxon>Planctomycetota</taxon>
        <taxon>Candidatus Brocadiia</taxon>
        <taxon>Candidatus Brocadiales</taxon>
        <taxon>Candidatus Brocadiaceae</taxon>
        <taxon>Candidatus Jettenia</taxon>
    </lineage>
</organism>
<dbReference type="EMBL" id="BAFH01000002">
    <property type="protein sequence ID" value="GAB60907.1"/>
    <property type="molecule type" value="Genomic_DNA"/>
</dbReference>
<evidence type="ECO:0000313" key="2">
    <source>
        <dbReference type="Proteomes" id="UP000002985"/>
    </source>
</evidence>
<keyword evidence="2" id="KW-1185">Reference proteome</keyword>
<protein>
    <submittedName>
        <fullName evidence="1">Uncharacterized protein</fullName>
    </submittedName>
</protein>
<sequence length="54" mass="6290">MIDEAALPLRLKECLLCFKDKILRAGFTEERSFVVDAIDYIIETTDKHKGWCDE</sequence>
<dbReference type="Proteomes" id="UP000002985">
    <property type="component" value="Unassembled WGS sequence"/>
</dbReference>
<dbReference type="STRING" id="247490.KSU1_B0050"/>